<proteinExistence type="predicted"/>
<keyword evidence="2" id="KW-1133">Transmembrane helix</keyword>
<sequence>MSGRPNRERGLNLSRARQAPLSSGTHGPFRSRRTLWVHCGSSDRRGPARRTKRLFFFLFFLFSFPGLQNVFYSRRAKWGPPYQRATALGVLRIPAIDRLGYPNLTRMSCVLCLSDPLQITPSNLAEVNKRGFFLLEALAAWDPYVAPSVVADGMQVPARKR</sequence>
<feature type="compositionally biased region" description="Basic and acidic residues" evidence="1">
    <location>
        <begin position="1"/>
        <end position="10"/>
    </location>
</feature>
<keyword evidence="2" id="KW-0472">Membrane</keyword>
<feature type="region of interest" description="Disordered" evidence="1">
    <location>
        <begin position="1"/>
        <end position="27"/>
    </location>
</feature>
<reference evidence="3" key="1">
    <citation type="submission" date="2021-06" db="EMBL/GenBank/DDBJ databases">
        <title>Comparative genomics, transcriptomics and evolutionary studies reveal genomic signatures of adaptation to plant cell wall in hemibiotrophic fungi.</title>
        <authorList>
            <consortium name="DOE Joint Genome Institute"/>
            <person name="Baroncelli R."/>
            <person name="Diaz J.F."/>
            <person name="Benocci T."/>
            <person name="Peng M."/>
            <person name="Battaglia E."/>
            <person name="Haridas S."/>
            <person name="Andreopoulos W."/>
            <person name="Labutti K."/>
            <person name="Pangilinan J."/>
            <person name="Floch G.L."/>
            <person name="Makela M.R."/>
            <person name="Henrissat B."/>
            <person name="Grigoriev I.V."/>
            <person name="Crouch J.A."/>
            <person name="De Vries R.P."/>
            <person name="Sukno S.A."/>
            <person name="Thon M.R."/>
        </authorList>
    </citation>
    <scope>NUCLEOTIDE SEQUENCE</scope>
    <source>
        <strain evidence="3">MAFF235873</strain>
    </source>
</reference>
<gene>
    <name evidence="3" type="ORF">LX32DRAFT_39511</name>
</gene>
<keyword evidence="2" id="KW-0812">Transmembrane</keyword>
<organism evidence="3 4">
    <name type="scientific">Colletotrichum zoysiae</name>
    <dbReference type="NCBI Taxonomy" id="1216348"/>
    <lineage>
        <taxon>Eukaryota</taxon>
        <taxon>Fungi</taxon>
        <taxon>Dikarya</taxon>
        <taxon>Ascomycota</taxon>
        <taxon>Pezizomycotina</taxon>
        <taxon>Sordariomycetes</taxon>
        <taxon>Hypocreomycetidae</taxon>
        <taxon>Glomerellales</taxon>
        <taxon>Glomerellaceae</taxon>
        <taxon>Colletotrichum</taxon>
        <taxon>Colletotrichum graminicola species complex</taxon>
    </lineage>
</organism>
<keyword evidence="4" id="KW-1185">Reference proteome</keyword>
<evidence type="ECO:0000256" key="1">
    <source>
        <dbReference type="SAM" id="MobiDB-lite"/>
    </source>
</evidence>
<comment type="caution">
    <text evidence="3">The sequence shown here is derived from an EMBL/GenBank/DDBJ whole genome shotgun (WGS) entry which is preliminary data.</text>
</comment>
<dbReference type="Proteomes" id="UP001232148">
    <property type="component" value="Unassembled WGS sequence"/>
</dbReference>
<evidence type="ECO:0000313" key="4">
    <source>
        <dbReference type="Proteomes" id="UP001232148"/>
    </source>
</evidence>
<accession>A0AAD9HCQ2</accession>
<name>A0AAD9HCQ2_9PEZI</name>
<dbReference type="EMBL" id="MU842925">
    <property type="protein sequence ID" value="KAK2025956.1"/>
    <property type="molecule type" value="Genomic_DNA"/>
</dbReference>
<evidence type="ECO:0000256" key="2">
    <source>
        <dbReference type="SAM" id="Phobius"/>
    </source>
</evidence>
<protein>
    <submittedName>
        <fullName evidence="3">Uncharacterized protein</fullName>
    </submittedName>
</protein>
<dbReference type="AlphaFoldDB" id="A0AAD9HCQ2"/>
<evidence type="ECO:0000313" key="3">
    <source>
        <dbReference type="EMBL" id="KAK2025956.1"/>
    </source>
</evidence>
<feature type="transmembrane region" description="Helical" evidence="2">
    <location>
        <begin position="54"/>
        <end position="72"/>
    </location>
</feature>